<keyword evidence="1" id="KW-0812">Transmembrane</keyword>
<feature type="transmembrane region" description="Helical" evidence="1">
    <location>
        <begin position="12"/>
        <end position="30"/>
    </location>
</feature>
<feature type="transmembrane region" description="Helical" evidence="1">
    <location>
        <begin position="164"/>
        <end position="183"/>
    </location>
</feature>
<keyword evidence="1" id="KW-1133">Transmembrane helix</keyword>
<evidence type="ECO:0000313" key="2">
    <source>
        <dbReference type="EMBL" id="OLS02212.1"/>
    </source>
</evidence>
<evidence type="ECO:0008006" key="4">
    <source>
        <dbReference type="Google" id="ProtNLM"/>
    </source>
</evidence>
<dbReference type="OrthoDB" id="2662195at2"/>
<keyword evidence="1" id="KW-0472">Membrane</keyword>
<dbReference type="RefSeq" id="WP_075727276.1">
    <property type="nucleotide sequence ID" value="NZ_LTDM01000037.1"/>
</dbReference>
<gene>
    <name evidence="2" type="ORF">TICRE_18160</name>
</gene>
<comment type="caution">
    <text evidence="2">The sequence shown here is derived from an EMBL/GenBank/DDBJ whole genome shotgun (WGS) entry which is preliminary data.</text>
</comment>
<reference evidence="2 3" key="1">
    <citation type="submission" date="2016-02" db="EMBL/GenBank/DDBJ databases">
        <title>Genome sequence of Tissierella creatinophila DSM 6911.</title>
        <authorList>
            <person name="Poehlein A."/>
            <person name="Daniel R."/>
        </authorList>
    </citation>
    <scope>NUCLEOTIDE SEQUENCE [LARGE SCALE GENOMIC DNA]</scope>
    <source>
        <strain evidence="2 3">DSM 6911</strain>
    </source>
</reference>
<feature type="transmembrane region" description="Helical" evidence="1">
    <location>
        <begin position="134"/>
        <end position="157"/>
    </location>
</feature>
<accession>A0A1U7M4H1</accession>
<name>A0A1U7M4H1_TISCR</name>
<evidence type="ECO:0000313" key="3">
    <source>
        <dbReference type="Proteomes" id="UP000186112"/>
    </source>
</evidence>
<evidence type="ECO:0000256" key="1">
    <source>
        <dbReference type="SAM" id="Phobius"/>
    </source>
</evidence>
<dbReference type="EMBL" id="LTDM01000037">
    <property type="protein sequence ID" value="OLS02212.1"/>
    <property type="molecule type" value="Genomic_DNA"/>
</dbReference>
<feature type="transmembrane region" description="Helical" evidence="1">
    <location>
        <begin position="94"/>
        <end position="114"/>
    </location>
</feature>
<feature type="transmembrane region" description="Helical" evidence="1">
    <location>
        <begin position="36"/>
        <end position="56"/>
    </location>
</feature>
<feature type="transmembrane region" description="Helical" evidence="1">
    <location>
        <begin position="195"/>
        <end position="217"/>
    </location>
</feature>
<organism evidence="2 3">
    <name type="scientific">Tissierella creatinophila DSM 6911</name>
    <dbReference type="NCBI Taxonomy" id="1123403"/>
    <lineage>
        <taxon>Bacteria</taxon>
        <taxon>Bacillati</taxon>
        <taxon>Bacillota</taxon>
        <taxon>Tissierellia</taxon>
        <taxon>Tissierellales</taxon>
        <taxon>Tissierellaceae</taxon>
        <taxon>Tissierella</taxon>
    </lineage>
</organism>
<protein>
    <recommendedName>
        <fullName evidence="4">ABC-2 family transporter protein</fullName>
    </recommendedName>
</protein>
<dbReference type="Proteomes" id="UP000186112">
    <property type="component" value="Unassembled WGS sequence"/>
</dbReference>
<keyword evidence="3" id="KW-1185">Reference proteome</keyword>
<dbReference type="AlphaFoldDB" id="A0A1U7M4H1"/>
<proteinExistence type="predicted"/>
<sequence>MIKVFKNIKPYYIAIIIDIVISYVFLRMMGYENINIMYQTIFGGTPLYIAMLKGLFIMNLSLLQLINIDYITFFIDNSDSLSIRYGSRDNFLKALLKGNFVITGVFIILIYIIWLPMEIVFNSNVGFNPINIEMLIMIGRVYLFCIIIVLLQILLLLKTTKVNTYMILTSISIILAFMSYYSFKLGVLPQLHSGYSNWINIIINILFIIFLIIIIVIV</sequence>